<dbReference type="EMBL" id="GEBQ01011676">
    <property type="protein sequence ID" value="JAT28301.1"/>
    <property type="molecule type" value="Transcribed_RNA"/>
</dbReference>
<sequence length="147" mass="16641">TIVPYITDPSSRTTLSVNNISETSYYEVSTSQTTPQTPLETSPLHSTSQEHTVNRIKSVRILDTLNSKKSKQEVYQWSNEFDSKNESSQKWKYLKSETKYTLVPLEPVVVLLNDTKTIMSDLDNQLNESISSGVYMTHERPSASHPG</sequence>
<feature type="non-terminal residue" evidence="2">
    <location>
        <position position="1"/>
    </location>
</feature>
<feature type="region of interest" description="Disordered" evidence="1">
    <location>
        <begin position="27"/>
        <end position="52"/>
    </location>
</feature>
<organism evidence="2">
    <name type="scientific">Graphocephala atropunctata</name>
    <dbReference type="NCBI Taxonomy" id="36148"/>
    <lineage>
        <taxon>Eukaryota</taxon>
        <taxon>Metazoa</taxon>
        <taxon>Ecdysozoa</taxon>
        <taxon>Arthropoda</taxon>
        <taxon>Hexapoda</taxon>
        <taxon>Insecta</taxon>
        <taxon>Pterygota</taxon>
        <taxon>Neoptera</taxon>
        <taxon>Paraneoptera</taxon>
        <taxon>Hemiptera</taxon>
        <taxon>Auchenorrhyncha</taxon>
        <taxon>Membracoidea</taxon>
        <taxon>Cicadellidae</taxon>
        <taxon>Cicadellinae</taxon>
        <taxon>Cicadellini</taxon>
        <taxon>Graphocephala</taxon>
    </lineage>
</organism>
<protein>
    <submittedName>
        <fullName evidence="2">Uncharacterized protein</fullName>
    </submittedName>
</protein>
<feature type="compositionally biased region" description="Polar residues" evidence="1">
    <location>
        <begin position="27"/>
        <end position="51"/>
    </location>
</feature>
<name>A0A1B6LXB7_9HEMI</name>
<feature type="non-terminal residue" evidence="2">
    <location>
        <position position="147"/>
    </location>
</feature>
<gene>
    <name evidence="2" type="ORF">g.349</name>
</gene>
<evidence type="ECO:0000256" key="1">
    <source>
        <dbReference type="SAM" id="MobiDB-lite"/>
    </source>
</evidence>
<accession>A0A1B6LXB7</accession>
<dbReference type="AlphaFoldDB" id="A0A1B6LXB7"/>
<proteinExistence type="predicted"/>
<reference evidence="2" key="1">
    <citation type="submission" date="2015-11" db="EMBL/GenBank/DDBJ databases">
        <title>De novo transcriptome assembly of four potential Pierce s Disease insect vectors from Arizona vineyards.</title>
        <authorList>
            <person name="Tassone E.E."/>
        </authorList>
    </citation>
    <scope>NUCLEOTIDE SEQUENCE</scope>
</reference>
<evidence type="ECO:0000313" key="2">
    <source>
        <dbReference type="EMBL" id="JAT28301.1"/>
    </source>
</evidence>